<sequence length="261" mass="29130">MKKLTIIGLGWLGLPLAEQMKKEGWHVVGSKRVVSDMLIECYPLDLNNLIIGNDLEPLLATEAMLIALPPSKIAPENYLSGIQKLVSVAIENGLKHILFTSSTSVLPMESGIFDENSEIALSSLLARVEKWLLSLPIHCDILRLAGLVGKTRHPVFYLAGKQNLSGAEQPVNLVHLDDCIAAISLLLAKPNGKRLFHLCAEQHPTRQAYYSEMAKRFDLGDLQFSQENRPLVRIVKAEKICAELGFVYRYPNPYDFKLDIE</sequence>
<dbReference type="EMBL" id="CP055306">
    <property type="protein sequence ID" value="QLB40173.1"/>
    <property type="molecule type" value="Genomic_DNA"/>
</dbReference>
<dbReference type="GO" id="GO:0005737">
    <property type="term" value="C:cytoplasm"/>
    <property type="evidence" value="ECO:0007669"/>
    <property type="project" value="TreeGrafter"/>
</dbReference>
<reference evidence="3 4" key="1">
    <citation type="submission" date="2020-06" db="EMBL/GenBank/DDBJ databases">
        <title>Mannheimia pernigra sp. nov. isolated from bovine respiratory tract.</title>
        <authorList>
            <person name="Kuhnert P."/>
            <person name="Akarsu-Egger H."/>
        </authorList>
    </citation>
    <scope>NUCLEOTIDE SEQUENCE [LARGE SCALE GENOMIC DNA]</scope>
    <source>
        <strain evidence="2 4">17CN0883</strain>
        <strain evidence="1 3">BNO311</strain>
    </source>
</reference>
<proteinExistence type="predicted"/>
<evidence type="ECO:0000313" key="3">
    <source>
        <dbReference type="Proteomes" id="UP000509660"/>
    </source>
</evidence>
<accession>A0A7D5I9X5</accession>
<keyword evidence="3" id="KW-1185">Reference proteome</keyword>
<dbReference type="GO" id="GO:0004029">
    <property type="term" value="F:aldehyde dehydrogenase (NAD+) activity"/>
    <property type="evidence" value="ECO:0007669"/>
    <property type="project" value="TreeGrafter"/>
</dbReference>
<evidence type="ECO:0000313" key="1">
    <source>
        <dbReference type="EMBL" id="QLB40173.1"/>
    </source>
</evidence>
<dbReference type="Proteomes" id="UP000509784">
    <property type="component" value="Chromosome"/>
</dbReference>
<dbReference type="Gene3D" id="3.40.50.720">
    <property type="entry name" value="NAD(P)-binding Rossmann-like Domain"/>
    <property type="match status" value="1"/>
</dbReference>
<organism evidence="1 3">
    <name type="scientific">Mannheimia pernigra</name>
    <dbReference type="NCBI Taxonomy" id="111844"/>
    <lineage>
        <taxon>Bacteria</taxon>
        <taxon>Pseudomonadati</taxon>
        <taxon>Pseudomonadota</taxon>
        <taxon>Gammaproteobacteria</taxon>
        <taxon>Pasteurellales</taxon>
        <taxon>Pasteurellaceae</taxon>
        <taxon>Mannheimia</taxon>
    </lineage>
</organism>
<name>A0A7D5I9X5_9PAST</name>
<gene>
    <name evidence="1" type="ORF">HV559_04465</name>
    <name evidence="2" type="ORF">HV560_04735</name>
</gene>
<dbReference type="AlphaFoldDB" id="A0A7D5I9X5"/>
<dbReference type="PANTHER" id="PTHR48079">
    <property type="entry name" value="PROTEIN YEEZ"/>
    <property type="match status" value="1"/>
</dbReference>
<dbReference type="InterPro" id="IPR036291">
    <property type="entry name" value="NAD(P)-bd_dom_sf"/>
</dbReference>
<dbReference type="KEGG" id="mpeg:HV560_04735"/>
<evidence type="ECO:0000313" key="4">
    <source>
        <dbReference type="Proteomes" id="UP000509784"/>
    </source>
</evidence>
<evidence type="ECO:0000313" key="2">
    <source>
        <dbReference type="EMBL" id="QLB42162.1"/>
    </source>
</evidence>
<dbReference type="PANTHER" id="PTHR48079:SF6">
    <property type="entry name" value="NAD(P)-BINDING DOMAIN-CONTAINING PROTEIN-RELATED"/>
    <property type="match status" value="1"/>
</dbReference>
<protein>
    <submittedName>
        <fullName evidence="1">GDP-L-fucose synthase</fullName>
    </submittedName>
</protein>
<dbReference type="EMBL" id="CP055305">
    <property type="protein sequence ID" value="QLB42162.1"/>
    <property type="molecule type" value="Genomic_DNA"/>
</dbReference>
<dbReference type="SUPFAM" id="SSF51735">
    <property type="entry name" value="NAD(P)-binding Rossmann-fold domains"/>
    <property type="match status" value="1"/>
</dbReference>
<dbReference type="Proteomes" id="UP000509660">
    <property type="component" value="Chromosome"/>
</dbReference>
<dbReference type="InterPro" id="IPR051783">
    <property type="entry name" value="NAD(P)-dependent_oxidoreduct"/>
</dbReference>
<dbReference type="RefSeq" id="WP_176809653.1">
    <property type="nucleotide sequence ID" value="NZ_CP055305.1"/>
</dbReference>